<organism evidence="4 5">
    <name type="scientific">Cellulomonas oligotrophica</name>
    <dbReference type="NCBI Taxonomy" id="931536"/>
    <lineage>
        <taxon>Bacteria</taxon>
        <taxon>Bacillati</taxon>
        <taxon>Actinomycetota</taxon>
        <taxon>Actinomycetes</taxon>
        <taxon>Micrococcales</taxon>
        <taxon>Cellulomonadaceae</taxon>
        <taxon>Cellulomonas</taxon>
    </lineage>
</organism>
<feature type="transmembrane region" description="Helical" evidence="2">
    <location>
        <begin position="315"/>
        <end position="335"/>
    </location>
</feature>
<dbReference type="Proteomes" id="UP000577956">
    <property type="component" value="Unassembled WGS sequence"/>
</dbReference>
<proteinExistence type="predicted"/>
<feature type="transmembrane region" description="Helical" evidence="2">
    <location>
        <begin position="558"/>
        <end position="575"/>
    </location>
</feature>
<feature type="transmembrane region" description="Helical" evidence="2">
    <location>
        <begin position="30"/>
        <end position="55"/>
    </location>
</feature>
<feature type="transmembrane region" description="Helical" evidence="2">
    <location>
        <begin position="347"/>
        <end position="366"/>
    </location>
</feature>
<feature type="transmembrane region" description="Helical" evidence="2">
    <location>
        <begin position="239"/>
        <end position="256"/>
    </location>
</feature>
<evidence type="ECO:0000256" key="1">
    <source>
        <dbReference type="SAM" id="MobiDB-lite"/>
    </source>
</evidence>
<feature type="transmembrane region" description="Helical" evidence="2">
    <location>
        <begin position="517"/>
        <end position="538"/>
    </location>
</feature>
<name>A0A7Y9FFS0_9CELL</name>
<evidence type="ECO:0000313" key="4">
    <source>
        <dbReference type="EMBL" id="NYD85216.1"/>
    </source>
</evidence>
<feature type="transmembrane region" description="Helical" evidence="2">
    <location>
        <begin position="491"/>
        <end position="511"/>
    </location>
</feature>
<feature type="transmembrane region" description="Helical" evidence="2">
    <location>
        <begin position="189"/>
        <end position="209"/>
    </location>
</feature>
<gene>
    <name evidence="4" type="ORF">BKA21_000765</name>
    <name evidence="3" type="ORF">Col01nite_33510</name>
</gene>
<evidence type="ECO:0000313" key="5">
    <source>
        <dbReference type="Proteomes" id="UP000577956"/>
    </source>
</evidence>
<feature type="transmembrane region" description="Helical" evidence="2">
    <location>
        <begin position="61"/>
        <end position="78"/>
    </location>
</feature>
<evidence type="ECO:0000313" key="6">
    <source>
        <dbReference type="Proteomes" id="UP000618382"/>
    </source>
</evidence>
<dbReference type="AlphaFoldDB" id="A0A7Y9FFS0"/>
<feature type="compositionally biased region" description="Basic and acidic residues" evidence="1">
    <location>
        <begin position="9"/>
        <end position="19"/>
    </location>
</feature>
<keyword evidence="2" id="KW-1133">Transmembrane helix</keyword>
<feature type="transmembrane region" description="Helical" evidence="2">
    <location>
        <begin position="90"/>
        <end position="114"/>
    </location>
</feature>
<reference evidence="4 5" key="1">
    <citation type="submission" date="2020-07" db="EMBL/GenBank/DDBJ databases">
        <title>Sequencing the genomes of 1000 actinobacteria strains.</title>
        <authorList>
            <person name="Klenk H.-P."/>
        </authorList>
    </citation>
    <scope>NUCLEOTIDE SEQUENCE [LARGE SCALE GENOMIC DNA]</scope>
    <source>
        <strain evidence="4 5">DSM 24482</strain>
    </source>
</reference>
<protein>
    <recommendedName>
        <fullName evidence="7">Glycosyltransferase RgtA/B/C/D-like domain-containing protein</fullName>
    </recommendedName>
</protein>
<dbReference type="EMBL" id="JACCBK010000001">
    <property type="protein sequence ID" value="NYD85216.1"/>
    <property type="molecule type" value="Genomic_DNA"/>
</dbReference>
<keyword evidence="2" id="KW-0812">Transmembrane</keyword>
<evidence type="ECO:0000256" key="2">
    <source>
        <dbReference type="SAM" id="Phobius"/>
    </source>
</evidence>
<dbReference type="RefSeq" id="WP_140458557.1">
    <property type="nucleotide sequence ID" value="NZ_BAABFI010000022.1"/>
</dbReference>
<evidence type="ECO:0000313" key="3">
    <source>
        <dbReference type="EMBL" id="GIG34192.1"/>
    </source>
</evidence>
<feature type="transmembrane region" description="Helical" evidence="2">
    <location>
        <begin position="263"/>
        <end position="280"/>
    </location>
</feature>
<dbReference type="Proteomes" id="UP000618382">
    <property type="component" value="Unassembled WGS sequence"/>
</dbReference>
<sequence>MSRQSGADRASRATPDDVRPPGLRPGARDVVAALPLAVPLGLACLGLVALLAVLVGQHRPWVVLPLTAVVVVIVLRAVPWRAAAPGEAPAALVALVGAGGWAVWGLGGVGQYVVVARDPGFLTLGALWLTGHPSAPVPTGRAADVAAAVRGFWSGAEAFADVGGALHAQGSSMLPAVLAVVGWAGGADAVLAGGVLVGAVALLAVHALARELVGPWWGLLAPTALALCLPMLVLTRSAYTEPLVLACVALGTALLARAVRSGSVRLAALAGAAVGVAGAARIDGAIVVAGLLVALALVVLAAPDASGRAVHRAQLRAAGAAALLLTALGYVDLVLQSPVYLAERLRYVVPLGVGLVVLGAVAALLAREDVAVRVRAALVRAARPRRPRHGGPTARSRAADAAALVVAVTAVVLLSRPWWFVGRAFAEGSATAGAVGRQQVAEGLALDPTRSYDEMTLTWAAWYLGWVAVVLGLAGAVVAVRRALRTGDRTLLVVVAALLVGALPYVVRVTITPDQVWAVRRLLPVALPTLLVLAGWVLRHAWERAGARRPALRRGARAGVAATAAVVLLAPVVAWDGVQGVREQDGRLDEARAACAAVQDAGARRVVWVHSSPYQYLATLRVVCDVEVVQTFDPPTAAELAAVVDAWGGGPVVVLSYDRQDLAAVDGATVVATTQVTTLGRRIAGRPQHVDVTSTTLWAAVVGRR</sequence>
<evidence type="ECO:0008006" key="7">
    <source>
        <dbReference type="Google" id="ProtNLM"/>
    </source>
</evidence>
<feature type="transmembrane region" description="Helical" evidence="2">
    <location>
        <begin position="286"/>
        <end position="303"/>
    </location>
</feature>
<feature type="transmembrane region" description="Helical" evidence="2">
    <location>
        <begin position="460"/>
        <end position="479"/>
    </location>
</feature>
<reference evidence="3 6" key="2">
    <citation type="submission" date="2021-01" db="EMBL/GenBank/DDBJ databases">
        <title>Whole genome shotgun sequence of Cellulomonas oligotrophica NBRC 109435.</title>
        <authorList>
            <person name="Komaki H."/>
            <person name="Tamura T."/>
        </authorList>
    </citation>
    <scope>NUCLEOTIDE SEQUENCE [LARGE SCALE GENOMIC DNA]</scope>
    <source>
        <strain evidence="3 6">NBRC 109435</strain>
    </source>
</reference>
<feature type="transmembrane region" description="Helical" evidence="2">
    <location>
        <begin position="216"/>
        <end position="233"/>
    </location>
</feature>
<keyword evidence="2" id="KW-0472">Membrane</keyword>
<dbReference type="EMBL" id="BONN01000013">
    <property type="protein sequence ID" value="GIG34192.1"/>
    <property type="molecule type" value="Genomic_DNA"/>
</dbReference>
<feature type="region of interest" description="Disordered" evidence="1">
    <location>
        <begin position="1"/>
        <end position="23"/>
    </location>
</feature>
<comment type="caution">
    <text evidence="4">The sequence shown here is derived from an EMBL/GenBank/DDBJ whole genome shotgun (WGS) entry which is preliminary data.</text>
</comment>
<feature type="transmembrane region" description="Helical" evidence="2">
    <location>
        <begin position="398"/>
        <end position="419"/>
    </location>
</feature>
<keyword evidence="6" id="KW-1185">Reference proteome</keyword>
<accession>A0A7Y9FFS0</accession>